<evidence type="ECO:0000313" key="2">
    <source>
        <dbReference type="Proteomes" id="UP001165584"/>
    </source>
</evidence>
<sequence length="354" mass="36254">MIHLQYLSLSLLSSNIMRLRHHHFFRLVAATAATIALFSGATVTSAEAAVPTGLSRIGGPDRYALSAAVSAETFDSGVQYAFIASGENFPDALSASAASRGFGPVLLVTRDAVPSAIAAELSRLTPGKIIIVGGTDSISLGVEATLSGYAPALRLGGPDRYAVSSALSKAMFGGTFVPTIYVASGETFPDALSGSAGTTGDGPVLLVTRDGIPSPVAAELERHESFEIVVVGGRNSVSDATFAAISAYASPTTRVVRVDGDDRYAVSAAVSHYGHSTGAPTVYVASGTVFPDALSGSAAAIMHGAPVLLVTKDGIPDAVKTELDRLNPLRIIVLGGPNTVSDALLPQLARYIVV</sequence>
<dbReference type="EMBL" id="JANLCM010000001">
    <property type="protein sequence ID" value="MCS5716889.1"/>
    <property type="molecule type" value="Genomic_DNA"/>
</dbReference>
<organism evidence="1 2">
    <name type="scientific">Herbiconiux aconitum</name>
    <dbReference type="NCBI Taxonomy" id="2970913"/>
    <lineage>
        <taxon>Bacteria</taxon>
        <taxon>Bacillati</taxon>
        <taxon>Actinomycetota</taxon>
        <taxon>Actinomycetes</taxon>
        <taxon>Micrococcales</taxon>
        <taxon>Microbacteriaceae</taxon>
        <taxon>Herbiconiux</taxon>
    </lineage>
</organism>
<accession>A0ABT2GKZ4</accession>
<gene>
    <name evidence="1" type="ORF">N1027_01945</name>
</gene>
<dbReference type="InterPro" id="IPR007253">
    <property type="entry name" value="Cell_wall-bd_2"/>
</dbReference>
<evidence type="ECO:0000313" key="1">
    <source>
        <dbReference type="EMBL" id="MCS5716889.1"/>
    </source>
</evidence>
<comment type="caution">
    <text evidence="1">The sequence shown here is derived from an EMBL/GenBank/DDBJ whole genome shotgun (WGS) entry which is preliminary data.</text>
</comment>
<reference evidence="1" key="1">
    <citation type="submission" date="2022-08" db="EMBL/GenBank/DDBJ databases">
        <authorList>
            <person name="Deng Y."/>
            <person name="Han X.-F."/>
            <person name="Zhang Y.-Q."/>
        </authorList>
    </citation>
    <scope>NUCLEOTIDE SEQUENCE</scope>
    <source>
        <strain evidence="1">CPCC 205763</strain>
    </source>
</reference>
<name>A0ABT2GKZ4_9MICO</name>
<dbReference type="RefSeq" id="WP_259504551.1">
    <property type="nucleotide sequence ID" value="NZ_JANLCM010000001.1"/>
</dbReference>
<protein>
    <submittedName>
        <fullName evidence="1">Cell wall-binding repeat-containing protein</fullName>
    </submittedName>
</protein>
<dbReference type="PANTHER" id="PTHR30032:SF8">
    <property type="entry name" value="GERMINATION-SPECIFIC N-ACETYLMURAMOYL-L-ALANINE AMIDASE"/>
    <property type="match status" value="1"/>
</dbReference>
<dbReference type="Proteomes" id="UP001165584">
    <property type="component" value="Unassembled WGS sequence"/>
</dbReference>
<dbReference type="Pfam" id="PF04122">
    <property type="entry name" value="CW_binding_2"/>
    <property type="match status" value="3"/>
</dbReference>
<dbReference type="InterPro" id="IPR051922">
    <property type="entry name" value="Bact_Sporulation_Assoc"/>
</dbReference>
<keyword evidence="2" id="KW-1185">Reference proteome</keyword>
<dbReference type="PANTHER" id="PTHR30032">
    <property type="entry name" value="N-ACETYLMURAMOYL-L-ALANINE AMIDASE-RELATED"/>
    <property type="match status" value="1"/>
</dbReference>
<proteinExistence type="predicted"/>